<comment type="subcellular location">
    <subcellularLocation>
        <location evidence="1 3">Nucleus</location>
    </subcellularLocation>
</comment>
<evidence type="ECO:0000256" key="5">
    <source>
        <dbReference type="SAM" id="MobiDB-lite"/>
    </source>
</evidence>
<feature type="region of interest" description="Disordered" evidence="5">
    <location>
        <begin position="116"/>
        <end position="160"/>
    </location>
</feature>
<feature type="region of interest" description="Disordered" evidence="5">
    <location>
        <begin position="183"/>
        <end position="222"/>
    </location>
</feature>
<feature type="compositionally biased region" description="Basic and acidic residues" evidence="5">
    <location>
        <begin position="1454"/>
        <end position="1472"/>
    </location>
</feature>
<evidence type="ECO:0000313" key="8">
    <source>
        <dbReference type="Proteomes" id="UP000239899"/>
    </source>
</evidence>
<gene>
    <name evidence="7" type="ORF">C2E21_5207</name>
</gene>
<feature type="compositionally biased region" description="Low complexity" evidence="5">
    <location>
        <begin position="116"/>
        <end position="131"/>
    </location>
</feature>
<feature type="compositionally biased region" description="Basic and acidic residues" evidence="5">
    <location>
        <begin position="572"/>
        <end position="586"/>
    </location>
</feature>
<feature type="region of interest" description="Disordered" evidence="5">
    <location>
        <begin position="1692"/>
        <end position="1781"/>
    </location>
</feature>
<feature type="compositionally biased region" description="Low complexity" evidence="5">
    <location>
        <begin position="444"/>
        <end position="470"/>
    </location>
</feature>
<evidence type="ECO:0000256" key="4">
    <source>
        <dbReference type="SAM" id="Coils"/>
    </source>
</evidence>
<feature type="region of interest" description="Disordered" evidence="5">
    <location>
        <begin position="709"/>
        <end position="728"/>
    </location>
</feature>
<keyword evidence="2 3" id="KW-0539">Nucleus</keyword>
<evidence type="ECO:0000313" key="7">
    <source>
        <dbReference type="EMBL" id="PRW55978.1"/>
    </source>
</evidence>
<dbReference type="OrthoDB" id="550647at2759"/>
<organism evidence="7 8">
    <name type="scientific">Chlorella sorokiniana</name>
    <name type="common">Freshwater green alga</name>
    <dbReference type="NCBI Taxonomy" id="3076"/>
    <lineage>
        <taxon>Eukaryota</taxon>
        <taxon>Viridiplantae</taxon>
        <taxon>Chlorophyta</taxon>
        <taxon>core chlorophytes</taxon>
        <taxon>Trebouxiophyceae</taxon>
        <taxon>Chlorellales</taxon>
        <taxon>Chlorellaceae</taxon>
        <taxon>Chlorella clade</taxon>
        <taxon>Chlorella</taxon>
    </lineage>
</organism>
<protein>
    <submittedName>
        <fullName evidence="7">DDT domain-containing isoform B</fullName>
    </submittedName>
</protein>
<dbReference type="PANTHER" id="PTHR15546">
    <property type="entry name" value="BROMODOMAIN ADJACENT TO ZINC FINGER DOMAIN, 2A"/>
    <property type="match status" value="1"/>
</dbReference>
<feature type="compositionally biased region" description="Gly residues" evidence="5">
    <location>
        <begin position="1600"/>
        <end position="1619"/>
    </location>
</feature>
<dbReference type="Pfam" id="PF10537">
    <property type="entry name" value="WAC_Acf1_DNA_bd"/>
    <property type="match status" value="1"/>
</dbReference>
<dbReference type="Pfam" id="PF15613">
    <property type="entry name" value="WSD"/>
    <property type="match status" value="1"/>
</dbReference>
<feature type="region of interest" description="Disordered" evidence="5">
    <location>
        <begin position="278"/>
        <end position="334"/>
    </location>
</feature>
<keyword evidence="8" id="KW-1185">Reference proteome</keyword>
<evidence type="ECO:0000256" key="3">
    <source>
        <dbReference type="PROSITE-ProRule" id="PRU00475"/>
    </source>
</evidence>
<feature type="region of interest" description="Disordered" evidence="5">
    <location>
        <begin position="1205"/>
        <end position="1306"/>
    </location>
</feature>
<feature type="region of interest" description="Disordered" evidence="5">
    <location>
        <begin position="881"/>
        <end position="943"/>
    </location>
</feature>
<dbReference type="STRING" id="3076.A0A2P6TPN1"/>
<feature type="compositionally biased region" description="Basic and acidic residues" evidence="5">
    <location>
        <begin position="471"/>
        <end position="480"/>
    </location>
</feature>
<feature type="compositionally biased region" description="Low complexity" evidence="5">
    <location>
        <begin position="144"/>
        <end position="160"/>
    </location>
</feature>
<feature type="region of interest" description="Disordered" evidence="5">
    <location>
        <begin position="1448"/>
        <end position="1481"/>
    </location>
</feature>
<feature type="compositionally biased region" description="Low complexity" evidence="5">
    <location>
        <begin position="1706"/>
        <end position="1745"/>
    </location>
</feature>
<accession>A0A2P6TPN1</accession>
<evidence type="ECO:0000259" key="6">
    <source>
        <dbReference type="PROSITE" id="PS51136"/>
    </source>
</evidence>
<dbReference type="Proteomes" id="UP000239899">
    <property type="component" value="Unassembled WGS sequence"/>
</dbReference>
<dbReference type="PROSITE" id="PS51136">
    <property type="entry name" value="WAC"/>
    <property type="match status" value="1"/>
</dbReference>
<feature type="compositionally biased region" description="Low complexity" evidence="5">
    <location>
        <begin position="314"/>
        <end position="329"/>
    </location>
</feature>
<feature type="coiled-coil region" evidence="4">
    <location>
        <begin position="743"/>
        <end position="777"/>
    </location>
</feature>
<name>A0A2P6TPN1_CHLSO</name>
<dbReference type="InterPro" id="IPR053271">
    <property type="entry name" value="DDT_domain"/>
</dbReference>
<dbReference type="InterPro" id="IPR028941">
    <property type="entry name" value="WHIM2_dom"/>
</dbReference>
<feature type="domain" description="WAC" evidence="6">
    <location>
        <begin position="23"/>
        <end position="129"/>
    </location>
</feature>
<reference evidence="7 8" key="1">
    <citation type="journal article" date="2018" name="Plant J.">
        <title>Genome sequences of Chlorella sorokiniana UTEX 1602 and Micractinium conductrix SAG 241.80: implications to maltose excretion by a green alga.</title>
        <authorList>
            <person name="Arriola M.B."/>
            <person name="Velmurugan N."/>
            <person name="Zhang Y."/>
            <person name="Plunkett M.H."/>
            <person name="Hondzo H."/>
            <person name="Barney B.M."/>
        </authorList>
    </citation>
    <scope>NUCLEOTIDE SEQUENCE [LARGE SCALE GENOMIC DNA]</scope>
    <source>
        <strain evidence="8">UTEX 1602</strain>
    </source>
</reference>
<dbReference type="EMBL" id="LHPG02000009">
    <property type="protein sequence ID" value="PRW55978.1"/>
    <property type="molecule type" value="Genomic_DNA"/>
</dbReference>
<feature type="region of interest" description="Disordered" evidence="5">
    <location>
        <begin position="1587"/>
        <end position="1643"/>
    </location>
</feature>
<sequence>MPLLNRKDAWTPLDQPEGLQPEEEVWHIESTGEAFRSYEAYLQRMELYKQGVWSCKYTGKGGLTFEEAQQAEAKAVKQLDSFPKEQEERVCRRMHHSMAKIDELVASIYDMLRPAAPAEPAQQAEQAEQQPSPFGSKENEPQQGGAAAAAAAGEKPAGSGGEAAAAEAAAAGAAGEEAAAAAAAEPATAKKPEAEAEAAAEGKAAGEAKSSRKPKTPRAPVSKQLLRIFIIGNAEQQGPEHATKQVWVVKPELRQRYSLAEEIPEDIQAALAASVKAPKRKLEAPKGLGTKLPSKKDKKEKAAAGGEAAGAAGGEAAAGEGGATPAAAGAKKEKEAVPMQRVEAKSLEEVEWQYKEGTLKAHLVAVLKAVQPEALNVQGIMDKGKELGVHEFEEKQKAAIGQALATDPNFIRLSKGAYSLHCFHPDKEQLVRVQPPKEPKSGKKAAGAAAEGATPAPGGEGGATPAAAAGAKKEKEAVPMQRVEAKSWEEVERQYREGTLKAHLVAVLKAVQPEALSVQDILDKAKEMGMEGLEEKGKAASQALATDPNFIRVSKGAYSLHCFHPDKEQLVRVQPPKEKKEKERAAGGEGATPAAPEPEKEAVPMIAVEAKSWEEVERQYKEGTLKAHLVAVLKAVQPEALSVQGIMDKGKELGVHEFEEKQKAAIGQALATDPNFIRVAKGAYSLHCFHPDKPNLIRDPAHKKRKMTDFMDEEEGGSKRHEGGAAAGGDQVVDSITRAEQLVRHTKRSLARHREALEKAQAEYDAAKAKWEEEKKLGKATPSKEAAKERRLSDVPIPPEQLARFELSDEERAFKGEADDRKGMLEHRQKLQARVKELEKAKKAFIEAERKKREAAAREAGKEAKAVEVTFRKAERVLEHERRAAETAEKATAAAEKKLEREKEKAARGEERAKEKEEREKQKAVEREERERRRAEKAKEKEEAKRYPLEDLELLEEPTVCTVINDRFLQSFILINCRYPLEDLELLEELRQKAAEAGEAAPPEDVAQPSWLTPEDSHRLCTSLYVSDLVTQFAKQLGVKALHYDSFERVLADATGKGERPAAGDDLGAGTLHTLYERLIEVILEDLRAEDLATPQEKRWALLLGAGTWPEVLRRLVLTRAADEDNPDQRPDQPAVMAASMLAFDPVDRLTHDQHLALLRFLCDSVLDTEKMRGILQRRQDEAEDAMRDVRGEVAEQRKQLKELLDAEKEERRRKREERRKEEEEKAAAAAPAAGEGQPVDGPAGEGRDGEKGSGAAAMDVDGQDQQQEQEPSFELPERLREYTGPADDRKALVQWRQEQQAEKRRLEKERNKWIAEQLRRQRELEAKEKAARAEQELREKEKREMFEAIEQAQEELEEKLEKYATRRLPLGFDRHQRRYWWGLAGHRPVVWVEDAEGRWGAYSTATELEGLMASLDRRGVRELALVEALEKKYHTITGAMARAERAAAAAEKAGTKGADKEKERERAEPPRRSGRTAQQVEFFDPAKAAKGGPSAGLAALFGPAETVAAEAAAEVMQDLQKGAAGVHVDAPAGYDSWKDWGSAVKAAAEGELEESSETPTAAALRSLLQGKLQQLEEALLAASVGGLSADGDESDGEGSGEAGEGQGSEGGSPAGDGGISRTQSAQVLPPEEVVDDLFSPTQRHEARYLWKTQRERSAWLTDLRQAATAARIAYCAAVLEQQAEPMLASLAKAGGKGSGGKKGGKAAAAGKAAAGSSKAAAAAGSRPVSRANSAANLEAAAAEGRGSGKGGGKAAAAAAASGKRRGPPLPDNMRQTRSRH</sequence>
<comment type="caution">
    <text evidence="7">The sequence shown here is derived from an EMBL/GenBank/DDBJ whole genome shotgun (WGS) entry which is preliminary data.</text>
</comment>
<proteinExistence type="predicted"/>
<evidence type="ECO:0000256" key="2">
    <source>
        <dbReference type="ARBA" id="ARBA00023242"/>
    </source>
</evidence>
<dbReference type="InterPro" id="IPR013136">
    <property type="entry name" value="WSTF_Acf1_Cbp146"/>
</dbReference>
<feature type="region of interest" description="Disordered" evidence="5">
    <location>
        <begin position="433"/>
        <end position="480"/>
    </location>
</feature>
<evidence type="ECO:0000256" key="1">
    <source>
        <dbReference type="ARBA" id="ARBA00004123"/>
    </source>
</evidence>
<feature type="region of interest" description="Disordered" evidence="5">
    <location>
        <begin position="572"/>
        <end position="600"/>
    </location>
</feature>
<dbReference type="GO" id="GO:0005634">
    <property type="term" value="C:nucleus"/>
    <property type="evidence" value="ECO:0007669"/>
    <property type="project" value="UniProtKB-SubCell"/>
</dbReference>
<dbReference type="PANTHER" id="PTHR15546:SF2">
    <property type="entry name" value="DDT DOMAIN-CONTAINING PROTEIN DDB_G0282237"/>
    <property type="match status" value="1"/>
</dbReference>
<feature type="compositionally biased region" description="Basic and acidic residues" evidence="5">
    <location>
        <begin position="1276"/>
        <end position="1292"/>
    </location>
</feature>
<keyword evidence="4" id="KW-0175">Coiled coil</keyword>